<sequence>MPALTLPPDVINWVYEQNPDVEDIDPDLDLFDSRLVNSLSLIEFVIVIEEASGRTIDRRNLKTDQFQTLRTIQETFFNGAS</sequence>
<evidence type="ECO:0000313" key="3">
    <source>
        <dbReference type="Proteomes" id="UP000675554"/>
    </source>
</evidence>
<dbReference type="InterPro" id="IPR009081">
    <property type="entry name" value="PP-bd_ACP"/>
</dbReference>
<dbReference type="Gene3D" id="1.10.1200.10">
    <property type="entry name" value="ACP-like"/>
    <property type="match status" value="1"/>
</dbReference>
<dbReference type="Proteomes" id="UP000675554">
    <property type="component" value="Unassembled WGS sequence"/>
</dbReference>
<gene>
    <name evidence="2" type="ORF">KDA82_33170</name>
</gene>
<proteinExistence type="predicted"/>
<keyword evidence="3" id="KW-1185">Reference proteome</keyword>
<feature type="domain" description="Carrier" evidence="1">
    <location>
        <begin position="20"/>
        <end position="71"/>
    </location>
</feature>
<name>A0A8T4IZI5_9ACTN</name>
<organism evidence="2 3">
    <name type="scientific">Streptomyces daliensis</name>
    <dbReference type="NCBI Taxonomy" id="299421"/>
    <lineage>
        <taxon>Bacteria</taxon>
        <taxon>Bacillati</taxon>
        <taxon>Actinomycetota</taxon>
        <taxon>Actinomycetes</taxon>
        <taxon>Kitasatosporales</taxon>
        <taxon>Streptomycetaceae</taxon>
        <taxon>Streptomyces</taxon>
    </lineage>
</organism>
<reference evidence="2" key="1">
    <citation type="submission" date="2021-04" db="EMBL/GenBank/DDBJ databases">
        <title>Sequencing of actinobacteria type strains.</title>
        <authorList>
            <person name="Nguyen G.-S."/>
            <person name="Wentzel A."/>
        </authorList>
    </citation>
    <scope>NUCLEOTIDE SEQUENCE</scope>
    <source>
        <strain evidence="2">DSM 42095</strain>
    </source>
</reference>
<accession>A0A8T4IZI5</accession>
<dbReference type="EMBL" id="JAGSMN010001058">
    <property type="protein sequence ID" value="MBR7677756.1"/>
    <property type="molecule type" value="Genomic_DNA"/>
</dbReference>
<dbReference type="SUPFAM" id="SSF47336">
    <property type="entry name" value="ACP-like"/>
    <property type="match status" value="1"/>
</dbReference>
<dbReference type="Pfam" id="PF00550">
    <property type="entry name" value="PP-binding"/>
    <property type="match status" value="1"/>
</dbReference>
<dbReference type="AlphaFoldDB" id="A0A8T4IZI5"/>
<dbReference type="InterPro" id="IPR036736">
    <property type="entry name" value="ACP-like_sf"/>
</dbReference>
<evidence type="ECO:0000313" key="2">
    <source>
        <dbReference type="EMBL" id="MBR7677756.1"/>
    </source>
</evidence>
<protein>
    <submittedName>
        <fullName evidence="2">Acyl carrier protein</fullName>
    </submittedName>
</protein>
<comment type="caution">
    <text evidence="2">The sequence shown here is derived from an EMBL/GenBank/DDBJ whole genome shotgun (WGS) entry which is preliminary data.</text>
</comment>
<evidence type="ECO:0000259" key="1">
    <source>
        <dbReference type="Pfam" id="PF00550"/>
    </source>
</evidence>